<sequence length="112" mass="12268">MDDIAMTIDNQPEFNLPKLFSLTEVKEGNPVTALVFETSTEVRKPIFKEIISSPKYPSGLYAPFLTVGLLFSQGLGSNSIIRNEVDCLMIGPVNTNLVMGDEMTLDAGIDEL</sequence>
<dbReference type="AlphaFoldDB" id="A0AAD5T7I8"/>
<dbReference type="EMBL" id="JADGJH010000261">
    <property type="protein sequence ID" value="KAJ3132164.1"/>
    <property type="molecule type" value="Genomic_DNA"/>
</dbReference>
<evidence type="ECO:0000313" key="1">
    <source>
        <dbReference type="EMBL" id="KAJ3132164.1"/>
    </source>
</evidence>
<dbReference type="Proteomes" id="UP001211907">
    <property type="component" value="Unassembled WGS sequence"/>
</dbReference>
<comment type="caution">
    <text evidence="1">The sequence shown here is derived from an EMBL/GenBank/DDBJ whole genome shotgun (WGS) entry which is preliminary data.</text>
</comment>
<accession>A0AAD5T7I8</accession>
<protein>
    <submittedName>
        <fullName evidence="1">Uncharacterized protein</fullName>
    </submittedName>
</protein>
<reference evidence="1" key="1">
    <citation type="submission" date="2020-05" db="EMBL/GenBank/DDBJ databases">
        <title>Phylogenomic resolution of chytrid fungi.</title>
        <authorList>
            <person name="Stajich J.E."/>
            <person name="Amses K."/>
            <person name="Simmons R."/>
            <person name="Seto K."/>
            <person name="Myers J."/>
            <person name="Bonds A."/>
            <person name="Quandt C.A."/>
            <person name="Barry K."/>
            <person name="Liu P."/>
            <person name="Grigoriev I."/>
            <person name="Longcore J.E."/>
            <person name="James T.Y."/>
        </authorList>
    </citation>
    <scope>NUCLEOTIDE SEQUENCE</scope>
    <source>
        <strain evidence="1">JEL0513</strain>
    </source>
</reference>
<evidence type="ECO:0000313" key="2">
    <source>
        <dbReference type="Proteomes" id="UP001211907"/>
    </source>
</evidence>
<keyword evidence="2" id="KW-1185">Reference proteome</keyword>
<gene>
    <name evidence="1" type="ORF">HK100_005596</name>
</gene>
<organism evidence="1 2">
    <name type="scientific">Physocladia obscura</name>
    <dbReference type="NCBI Taxonomy" id="109957"/>
    <lineage>
        <taxon>Eukaryota</taxon>
        <taxon>Fungi</taxon>
        <taxon>Fungi incertae sedis</taxon>
        <taxon>Chytridiomycota</taxon>
        <taxon>Chytridiomycota incertae sedis</taxon>
        <taxon>Chytridiomycetes</taxon>
        <taxon>Chytridiales</taxon>
        <taxon>Chytriomycetaceae</taxon>
        <taxon>Physocladia</taxon>
    </lineage>
</organism>
<name>A0AAD5T7I8_9FUNG</name>
<proteinExistence type="predicted"/>